<evidence type="ECO:0000313" key="1">
    <source>
        <dbReference type="EMBL" id="AIY15956.1"/>
    </source>
</evidence>
<dbReference type="EMBL" id="CP009896">
    <property type="protein sequence ID" value="AIY15956.1"/>
    <property type="molecule type" value="Genomic_DNA"/>
</dbReference>
<dbReference type="eggNOG" id="COG4422">
    <property type="taxonomic scope" value="Bacteria"/>
</dbReference>
<dbReference type="Proteomes" id="UP000030300">
    <property type="component" value="Chromosome"/>
</dbReference>
<proteinExistence type="predicted"/>
<keyword evidence="2" id="KW-1185">Reference proteome</keyword>
<dbReference type="OrthoDB" id="5070486at2"/>
<dbReference type="InterPro" id="IPR031009">
    <property type="entry name" value="Tcm_partner"/>
</dbReference>
<dbReference type="AlphaFoldDB" id="A0A0J9YH41"/>
<name>A0A0J9YH41_NOCSI</name>
<dbReference type="RefSeq" id="WP_038676471.1">
    <property type="nucleotide sequence ID" value="NZ_BJMC01000005.1"/>
</dbReference>
<organism evidence="1 2">
    <name type="scientific">Nocardioides simplex</name>
    <name type="common">Arthrobacter simplex</name>
    <dbReference type="NCBI Taxonomy" id="2045"/>
    <lineage>
        <taxon>Bacteria</taxon>
        <taxon>Bacillati</taxon>
        <taxon>Actinomycetota</taxon>
        <taxon>Actinomycetes</taxon>
        <taxon>Propionibacteriales</taxon>
        <taxon>Nocardioidaceae</taxon>
        <taxon>Pimelobacter</taxon>
    </lineage>
</organism>
<dbReference type="NCBIfam" id="TIGR04474">
    <property type="entry name" value="tcm_partner"/>
    <property type="match status" value="1"/>
</dbReference>
<evidence type="ECO:0000313" key="2">
    <source>
        <dbReference type="Proteomes" id="UP000030300"/>
    </source>
</evidence>
<dbReference type="STRING" id="2045.KR76_02820"/>
<gene>
    <name evidence="1" type="ORF">KR76_02820</name>
</gene>
<protein>
    <submittedName>
        <fullName evidence="1">Uncharacterized protein</fullName>
    </submittedName>
</protein>
<dbReference type="GeneID" id="96607907"/>
<sequence>MHKFHKTKKSAAVLKHGIIDSYAPPFIGKTGSRSLDNRVAFIDGYAGPGRYGTDEEGSGAMLLRHAKQYAPLPRKVECHFVEEDPETVEKLREVVEEEGEGVTVTVSDGDISTHLPDLLEQCDGIPLFVYLDPCGLVIPFDEVVAIFERPGGLGAPATEVLINFSAVSLRRIAGHLTSPTPTEATLARMDEVCGGEWWRDAWLNALPDKDAAEQAVVNGYAERLSKGAGHAGHWVIDVRPRVGLKPLYYLVFASRHIAGLEYFGEASSLGLEKWRRYSAQQEAEGTLFGDDDSWEDEFKASEAKLKQEWIDTLAENLETELVTGQPFRVLDRYGEVFGDLAGVARGMHLRAAMKKVLAAGLTTTSPVGENNLLQLTLMPA</sequence>
<dbReference type="KEGG" id="psim:KR76_02820"/>
<reference evidence="1 2" key="1">
    <citation type="journal article" date="2015" name="Genome Announc.">
        <title>Complete Genome Sequence of Steroid-Transforming Nocardioides simplex VKM Ac-2033D.</title>
        <authorList>
            <person name="Shtratnikova V.Y."/>
            <person name="Schelkunov M.I."/>
            <person name="Pekov Y.A."/>
            <person name="Fokina V.V."/>
            <person name="Logacheva M.D."/>
            <person name="Sokolov S.L."/>
            <person name="Bragin E.Y."/>
            <person name="Ashapkin V.V."/>
            <person name="Donova M.V."/>
        </authorList>
    </citation>
    <scope>NUCLEOTIDE SEQUENCE [LARGE SCALE GENOMIC DNA]</scope>
    <source>
        <strain evidence="1 2">VKM Ac-2033D</strain>
    </source>
</reference>
<accession>A0A0J9YH41</accession>